<keyword evidence="1" id="KW-0472">Membrane</keyword>
<evidence type="ECO:0000313" key="2">
    <source>
        <dbReference type="EMBL" id="MXO62536.1"/>
    </source>
</evidence>
<evidence type="ECO:0000313" key="3">
    <source>
        <dbReference type="Proteomes" id="UP000445582"/>
    </source>
</evidence>
<keyword evidence="3" id="KW-1185">Reference proteome</keyword>
<evidence type="ECO:0000256" key="1">
    <source>
        <dbReference type="SAM" id="Phobius"/>
    </source>
</evidence>
<keyword evidence="1" id="KW-0812">Transmembrane</keyword>
<name>A0A844YC16_9SPHN</name>
<reference evidence="2 3" key="1">
    <citation type="submission" date="2019-12" db="EMBL/GenBank/DDBJ databases">
        <title>Genomic-based taxomic classification of the family Erythrobacteraceae.</title>
        <authorList>
            <person name="Xu L."/>
        </authorList>
    </citation>
    <scope>NUCLEOTIDE SEQUENCE [LARGE SCALE GENOMIC DNA]</scope>
    <source>
        <strain evidence="2 3">MCCC 1A09965</strain>
    </source>
</reference>
<keyword evidence="1" id="KW-1133">Transmembrane helix</keyword>
<dbReference type="AlphaFoldDB" id="A0A844YC16"/>
<dbReference type="RefSeq" id="WP_160672731.1">
    <property type="nucleotide sequence ID" value="NZ_WTYN01000001.1"/>
</dbReference>
<comment type="caution">
    <text evidence="2">The sequence shown here is derived from an EMBL/GenBank/DDBJ whole genome shotgun (WGS) entry which is preliminary data.</text>
</comment>
<sequence length="47" mass="5393">MAMNLDREGRSKAGRREPRRTVRSFGRGLVFAIPAAILLWVLILWLV</sequence>
<dbReference type="EMBL" id="WTYN01000001">
    <property type="protein sequence ID" value="MXO62536.1"/>
    <property type="molecule type" value="Genomic_DNA"/>
</dbReference>
<protein>
    <submittedName>
        <fullName evidence="2">Uncharacterized protein</fullName>
    </submittedName>
</protein>
<accession>A0A844YC16</accession>
<feature type="transmembrane region" description="Helical" evidence="1">
    <location>
        <begin position="25"/>
        <end position="46"/>
    </location>
</feature>
<organism evidence="2 3">
    <name type="scientific">Qipengyuania oceanensis</name>
    <dbReference type="NCBI Taxonomy" id="1463597"/>
    <lineage>
        <taxon>Bacteria</taxon>
        <taxon>Pseudomonadati</taxon>
        <taxon>Pseudomonadota</taxon>
        <taxon>Alphaproteobacteria</taxon>
        <taxon>Sphingomonadales</taxon>
        <taxon>Erythrobacteraceae</taxon>
        <taxon>Qipengyuania</taxon>
    </lineage>
</organism>
<gene>
    <name evidence="2" type="ORF">GRI48_05875</name>
</gene>
<proteinExistence type="predicted"/>
<dbReference type="Proteomes" id="UP000445582">
    <property type="component" value="Unassembled WGS sequence"/>
</dbReference>